<dbReference type="GO" id="GO:1990077">
    <property type="term" value="C:primosome complex"/>
    <property type="evidence" value="ECO:0007669"/>
    <property type="project" value="UniProtKB-KW"/>
</dbReference>
<dbReference type="GO" id="GO:0003899">
    <property type="term" value="F:DNA-directed RNA polymerase activity"/>
    <property type="evidence" value="ECO:0007669"/>
    <property type="project" value="UniProtKB-UniRule"/>
</dbReference>
<feature type="zinc finger region" description="CHC2-type" evidence="12 14">
    <location>
        <begin position="43"/>
        <end position="67"/>
    </location>
</feature>
<keyword evidence="6 12" id="KW-0479">Metal-binding</keyword>
<dbReference type="NCBIfam" id="TIGR01391">
    <property type="entry name" value="dnaG"/>
    <property type="match status" value="1"/>
</dbReference>
<dbReference type="GO" id="GO:0003677">
    <property type="term" value="F:DNA binding"/>
    <property type="evidence" value="ECO:0007669"/>
    <property type="project" value="UniProtKB-KW"/>
</dbReference>
<feature type="domain" description="Toprim" evidence="15">
    <location>
        <begin position="257"/>
        <end position="339"/>
    </location>
</feature>
<dbReference type="PIRSF" id="PIRSF002811">
    <property type="entry name" value="DnaG"/>
    <property type="match status" value="1"/>
</dbReference>
<comment type="function">
    <text evidence="12 13">RNA polymerase that catalyzes the synthesis of short RNA molecules used as primers for DNA polymerase during DNA replication.</text>
</comment>
<proteinExistence type="inferred from homology"/>
<dbReference type="PROSITE" id="PS50880">
    <property type="entry name" value="TOPRIM"/>
    <property type="match status" value="1"/>
</dbReference>
<keyword evidence="11 12" id="KW-0804">Transcription</keyword>
<dbReference type="HAMAP" id="MF_00974">
    <property type="entry name" value="DNA_primase_DnaG"/>
    <property type="match status" value="1"/>
</dbReference>
<dbReference type="GO" id="GO:0005737">
    <property type="term" value="C:cytoplasm"/>
    <property type="evidence" value="ECO:0007669"/>
    <property type="project" value="TreeGrafter"/>
</dbReference>
<dbReference type="KEGG" id="rvi:RVIR1_10590"/>
<accession>A0A2Z5UVK2</accession>
<dbReference type="InterPro" id="IPR013264">
    <property type="entry name" value="DNAG_N"/>
</dbReference>
<evidence type="ECO:0000256" key="5">
    <source>
        <dbReference type="ARBA" id="ARBA00022705"/>
    </source>
</evidence>
<dbReference type="Pfam" id="PF13155">
    <property type="entry name" value="Toprim_2"/>
    <property type="match status" value="1"/>
</dbReference>
<evidence type="ECO:0000313" key="16">
    <source>
        <dbReference type="EMBL" id="BBB15528.1"/>
    </source>
</evidence>
<dbReference type="EC" id="2.7.7.101" evidence="12"/>
<evidence type="ECO:0000256" key="4">
    <source>
        <dbReference type="ARBA" id="ARBA00022695"/>
    </source>
</evidence>
<dbReference type="Gene3D" id="1.10.860.10">
    <property type="entry name" value="DNAb Helicase, Chain A"/>
    <property type="match status" value="1"/>
</dbReference>
<evidence type="ECO:0000256" key="10">
    <source>
        <dbReference type="ARBA" id="ARBA00023125"/>
    </source>
</evidence>
<sequence length="586" mass="66304">MPMPSTSIPQDFINDLLARCDIVQLIDARVPLRKKGKSYIACCPFHTEKTPSFTVAAEKQFYYCFGCSAGGNALSFLMDYERLTFPEAVELLAEQFGLQVPHSESCQSRQKGLATTLYPLLEKVAAFYAEQLRATPTAIDYLKQRGLSGQLAKKFTLGYAPAAWDHLLKAFKDTDALLAAGLLIKKSEGKGFYDRFRDRIIFPIRDKRGRVIGFGGRVLNQGQSEAKYLNSPETILFHKGKELYGLHEVCHESRQSEYIIVVEGYMDVLALFQAKIPYAVATLGTATSSDQILRLFSIKQEIIFCFDGDQAGRKAAWRVLEIGLALLQDGYSMRFLLLPDGEDPDSFIRSKGRDAFMALVQQAHYLGDFLFEHLLTQVDIHQLEGKAALAKLAIPLIEKIPLGIMQHKLFEQLATLINMDVPTLKQVTQSEINKPVKTRIKKTDTTKRFSPMRLAIALLVQYPQLAKTLSEQQCQLLKTLDLPGSSLLIKLFLVLKESPELNTAMLLEYWRFDETSYKILQQLIHYSVTIPTTGIQAEFHDLLNHLKKMNVQQSIDKLLHQAKQSTLTEEQKKHLYQLILSTQSEK</sequence>
<dbReference type="SMART" id="SM00400">
    <property type="entry name" value="ZnF_CHCC"/>
    <property type="match status" value="1"/>
</dbReference>
<comment type="similarity">
    <text evidence="12 13">Belongs to the DnaG primase family.</text>
</comment>
<dbReference type="Pfam" id="PF01807">
    <property type="entry name" value="Zn_ribbon_DnaG"/>
    <property type="match status" value="1"/>
</dbReference>
<comment type="domain">
    <text evidence="12">Contains an N-terminal zinc-binding domain, a central core domain that contains the primase activity, and a C-terminal DnaB-binding domain.</text>
</comment>
<keyword evidence="17" id="KW-1185">Reference proteome</keyword>
<keyword evidence="10 12" id="KW-0238">DNA-binding</keyword>
<dbReference type="PANTHER" id="PTHR30313:SF2">
    <property type="entry name" value="DNA PRIMASE"/>
    <property type="match status" value="1"/>
</dbReference>
<keyword evidence="9" id="KW-0460">Magnesium</keyword>
<dbReference type="SMART" id="SM00766">
    <property type="entry name" value="DnaG_DnaB_bind"/>
    <property type="match status" value="1"/>
</dbReference>
<name>A0A2Z5UVK2_9COXI</name>
<evidence type="ECO:0000256" key="14">
    <source>
        <dbReference type="PIRSR" id="PIRSR002811-1"/>
    </source>
</evidence>
<keyword evidence="5 12" id="KW-0235">DNA replication</keyword>
<gene>
    <name evidence="12 16" type="primary">dnaG</name>
    <name evidence="16" type="ORF">RVIR1_10590</name>
</gene>
<comment type="catalytic activity">
    <reaction evidence="12">
        <text>ssDNA + n NTP = ssDNA/pppN(pN)n-1 hybrid + (n-1) diphosphate.</text>
        <dbReference type="EC" id="2.7.7.101"/>
    </reaction>
</comment>
<dbReference type="InterPro" id="IPR037068">
    <property type="entry name" value="DNA_primase_core_N_sf"/>
</dbReference>
<dbReference type="FunFam" id="3.90.980.10:FF:000001">
    <property type="entry name" value="DNA primase"/>
    <property type="match status" value="1"/>
</dbReference>
<dbReference type="FunFam" id="3.90.580.10:FF:000001">
    <property type="entry name" value="DNA primase"/>
    <property type="match status" value="1"/>
</dbReference>
<evidence type="ECO:0000256" key="11">
    <source>
        <dbReference type="ARBA" id="ARBA00023163"/>
    </source>
</evidence>
<reference evidence="16 17" key="1">
    <citation type="submission" date="2017-03" db="EMBL/GenBank/DDBJ databases">
        <title>The genome sequence of Candidatus Rickettsiella viridis.</title>
        <authorList>
            <person name="Nikoh N."/>
            <person name="Tsuchida T."/>
            <person name="Yamaguchi K."/>
            <person name="Maeda T."/>
            <person name="Shigenobu S."/>
            <person name="Fukatsu T."/>
        </authorList>
    </citation>
    <scope>NUCLEOTIDE SEQUENCE [LARGE SCALE GENOMIC DNA]</scope>
    <source>
        <strain evidence="16 17">Ap-RA04</strain>
    </source>
</reference>
<dbReference type="Gene3D" id="3.40.1360.10">
    <property type="match status" value="1"/>
</dbReference>
<evidence type="ECO:0000256" key="13">
    <source>
        <dbReference type="PIRNR" id="PIRNR002811"/>
    </source>
</evidence>
<dbReference type="InterPro" id="IPR036977">
    <property type="entry name" value="DNA_primase_Znf_CHC2"/>
</dbReference>
<dbReference type="SUPFAM" id="SSF57783">
    <property type="entry name" value="Zinc beta-ribbon"/>
    <property type="match status" value="1"/>
</dbReference>
<comment type="subunit">
    <text evidence="12">Monomer. Interacts with DnaB.</text>
</comment>
<dbReference type="Pfam" id="PF10410">
    <property type="entry name" value="DnaB_bind"/>
    <property type="match status" value="1"/>
</dbReference>
<dbReference type="CDD" id="cd03364">
    <property type="entry name" value="TOPRIM_DnaG_primases"/>
    <property type="match status" value="1"/>
</dbReference>
<evidence type="ECO:0000256" key="6">
    <source>
        <dbReference type="ARBA" id="ARBA00022723"/>
    </source>
</evidence>
<dbReference type="InterPro" id="IPR016136">
    <property type="entry name" value="DNA_helicase_N/primase_C"/>
</dbReference>
<dbReference type="GO" id="GO:0006269">
    <property type="term" value="P:DNA replication, synthesis of primer"/>
    <property type="evidence" value="ECO:0007669"/>
    <property type="project" value="UniProtKB-UniRule"/>
</dbReference>
<protein>
    <recommendedName>
        <fullName evidence="12 13">DNA primase</fullName>
        <ecNumber evidence="12">2.7.7.101</ecNumber>
    </recommendedName>
</protein>
<evidence type="ECO:0000256" key="8">
    <source>
        <dbReference type="ARBA" id="ARBA00022833"/>
    </source>
</evidence>
<dbReference type="SUPFAM" id="SSF56731">
    <property type="entry name" value="DNA primase core"/>
    <property type="match status" value="1"/>
</dbReference>
<dbReference type="Gene3D" id="3.90.980.10">
    <property type="entry name" value="DNA primase, catalytic core, N-terminal domain"/>
    <property type="match status" value="1"/>
</dbReference>
<keyword evidence="4 12" id="KW-0548">Nucleotidyltransferase</keyword>
<keyword evidence="7 12" id="KW-0863">Zinc-finger</keyword>
<dbReference type="InterPro" id="IPR019475">
    <property type="entry name" value="DNA_primase_DnaB-bd"/>
</dbReference>
<dbReference type="AlphaFoldDB" id="A0A2Z5UVK2"/>
<dbReference type="InterPro" id="IPR006171">
    <property type="entry name" value="TOPRIM_dom"/>
</dbReference>
<evidence type="ECO:0000256" key="7">
    <source>
        <dbReference type="ARBA" id="ARBA00022771"/>
    </source>
</evidence>
<dbReference type="Proteomes" id="UP000282483">
    <property type="component" value="Chromosome"/>
</dbReference>
<dbReference type="Pfam" id="PF08275">
    <property type="entry name" value="DNAG_N"/>
    <property type="match status" value="1"/>
</dbReference>
<dbReference type="InterPro" id="IPR050219">
    <property type="entry name" value="DnaG_primase"/>
</dbReference>
<dbReference type="OrthoDB" id="9803773at2"/>
<evidence type="ECO:0000256" key="3">
    <source>
        <dbReference type="ARBA" id="ARBA00022679"/>
    </source>
</evidence>
<evidence type="ECO:0000256" key="1">
    <source>
        <dbReference type="ARBA" id="ARBA00022478"/>
    </source>
</evidence>
<keyword evidence="8 12" id="KW-0862">Zinc</keyword>
<keyword evidence="1 12" id="KW-0240">DNA-directed RNA polymerase</keyword>
<dbReference type="InterPro" id="IPR002694">
    <property type="entry name" value="Znf_CHC2"/>
</dbReference>
<comment type="cofactor">
    <cofactor evidence="12 13 14">
        <name>Zn(2+)</name>
        <dbReference type="ChEBI" id="CHEBI:29105"/>
    </cofactor>
    <text evidence="12 13 14">Binds 1 zinc ion per monomer.</text>
</comment>
<keyword evidence="3 12" id="KW-0808">Transferase</keyword>
<dbReference type="InterPro" id="IPR013173">
    <property type="entry name" value="DNA_primase_DnaG_DnaB-bd_dom"/>
</dbReference>
<evidence type="ECO:0000256" key="12">
    <source>
        <dbReference type="HAMAP-Rule" id="MF_00974"/>
    </source>
</evidence>
<evidence type="ECO:0000313" key="17">
    <source>
        <dbReference type="Proteomes" id="UP000282483"/>
    </source>
</evidence>
<organism evidence="16 17">
    <name type="scientific">Candidatus Rickettsiella viridis</name>
    <dbReference type="NCBI Taxonomy" id="676208"/>
    <lineage>
        <taxon>Bacteria</taxon>
        <taxon>Pseudomonadati</taxon>
        <taxon>Pseudomonadota</taxon>
        <taxon>Gammaproteobacteria</taxon>
        <taxon>Legionellales</taxon>
        <taxon>Coxiellaceae</taxon>
        <taxon>Rickettsiella</taxon>
    </lineage>
</organism>
<dbReference type="Gene3D" id="1.20.50.20">
    <property type="entry name" value="DnaG, RNA polymerase domain, helical bundle"/>
    <property type="match status" value="1"/>
</dbReference>
<dbReference type="EMBL" id="AP018005">
    <property type="protein sequence ID" value="BBB15528.1"/>
    <property type="molecule type" value="Genomic_DNA"/>
</dbReference>
<dbReference type="InterPro" id="IPR006295">
    <property type="entry name" value="DNA_primase_DnaG"/>
</dbReference>
<dbReference type="GO" id="GO:0000428">
    <property type="term" value="C:DNA-directed RNA polymerase complex"/>
    <property type="evidence" value="ECO:0007669"/>
    <property type="project" value="UniProtKB-KW"/>
</dbReference>
<keyword evidence="2 12" id="KW-0639">Primosome</keyword>
<dbReference type="Gene3D" id="3.90.580.10">
    <property type="entry name" value="Zinc finger, CHC2-type domain"/>
    <property type="match status" value="1"/>
</dbReference>
<evidence type="ECO:0000256" key="9">
    <source>
        <dbReference type="ARBA" id="ARBA00022842"/>
    </source>
</evidence>
<evidence type="ECO:0000259" key="15">
    <source>
        <dbReference type="PROSITE" id="PS50880"/>
    </source>
</evidence>
<dbReference type="GO" id="GO:0008270">
    <property type="term" value="F:zinc ion binding"/>
    <property type="evidence" value="ECO:0007669"/>
    <property type="project" value="UniProtKB-UniRule"/>
</dbReference>
<dbReference type="InterPro" id="IPR030846">
    <property type="entry name" value="DnaG_bac"/>
</dbReference>
<dbReference type="FunFam" id="3.40.1360.10:FF:000002">
    <property type="entry name" value="DNA primase"/>
    <property type="match status" value="1"/>
</dbReference>
<dbReference type="Pfam" id="PF08278">
    <property type="entry name" value="DnaG_DnaB_bind"/>
    <property type="match status" value="1"/>
</dbReference>
<dbReference type="SMART" id="SM00493">
    <property type="entry name" value="TOPRIM"/>
    <property type="match status" value="1"/>
</dbReference>
<dbReference type="InterPro" id="IPR034151">
    <property type="entry name" value="TOPRIM_DnaG_bac"/>
</dbReference>
<evidence type="ECO:0000256" key="2">
    <source>
        <dbReference type="ARBA" id="ARBA00022515"/>
    </source>
</evidence>
<dbReference type="SUPFAM" id="SSF117023">
    <property type="entry name" value="DNA primase DnaG, C-terminal domain"/>
    <property type="match status" value="1"/>
</dbReference>
<dbReference type="PANTHER" id="PTHR30313">
    <property type="entry name" value="DNA PRIMASE"/>
    <property type="match status" value="1"/>
</dbReference>